<accession>A0AAN6JSX2</accession>
<gene>
    <name evidence="1" type="ORF">OC842_001706</name>
</gene>
<reference evidence="1" key="1">
    <citation type="journal article" date="2023" name="PhytoFront">
        <title>Draft Genome Resources of Seven Strains of Tilletia horrida, Causal Agent of Kernel Smut of Rice.</title>
        <authorList>
            <person name="Khanal S."/>
            <person name="Antony Babu S."/>
            <person name="Zhou X.G."/>
        </authorList>
    </citation>
    <scope>NUCLEOTIDE SEQUENCE</scope>
    <source>
        <strain evidence="1">TX3</strain>
    </source>
</reference>
<dbReference type="Proteomes" id="UP001176521">
    <property type="component" value="Unassembled WGS sequence"/>
</dbReference>
<dbReference type="AlphaFoldDB" id="A0AAN6JSX2"/>
<protein>
    <submittedName>
        <fullName evidence="1">Uncharacterized protein</fullName>
    </submittedName>
</protein>
<organism evidence="1 2">
    <name type="scientific">Tilletia horrida</name>
    <dbReference type="NCBI Taxonomy" id="155126"/>
    <lineage>
        <taxon>Eukaryota</taxon>
        <taxon>Fungi</taxon>
        <taxon>Dikarya</taxon>
        <taxon>Basidiomycota</taxon>
        <taxon>Ustilaginomycotina</taxon>
        <taxon>Exobasidiomycetes</taxon>
        <taxon>Tilletiales</taxon>
        <taxon>Tilletiaceae</taxon>
        <taxon>Tilletia</taxon>
    </lineage>
</organism>
<proteinExistence type="predicted"/>
<dbReference type="EMBL" id="JAPDMQ010000063">
    <property type="protein sequence ID" value="KAK0537249.1"/>
    <property type="molecule type" value="Genomic_DNA"/>
</dbReference>
<name>A0AAN6JSX2_9BASI</name>
<keyword evidence="2" id="KW-1185">Reference proteome</keyword>
<comment type="caution">
    <text evidence="1">The sequence shown here is derived from an EMBL/GenBank/DDBJ whole genome shotgun (WGS) entry which is preliminary data.</text>
</comment>
<evidence type="ECO:0000313" key="1">
    <source>
        <dbReference type="EMBL" id="KAK0537249.1"/>
    </source>
</evidence>
<sequence>CSPLTAHPLGRALVEASTKDQMVDVSGQVNVLNMLNISYLAGAPELGYTSSSLESVTKSNSLSGQTYADVNQ</sequence>
<evidence type="ECO:0000313" key="2">
    <source>
        <dbReference type="Proteomes" id="UP001176521"/>
    </source>
</evidence>
<feature type="non-terminal residue" evidence="1">
    <location>
        <position position="1"/>
    </location>
</feature>